<evidence type="ECO:0008006" key="3">
    <source>
        <dbReference type="Google" id="ProtNLM"/>
    </source>
</evidence>
<organism evidence="1 2">
    <name type="scientific">Tannerella sp. oral taxon BU063 isolate Cell 1/3</name>
    <dbReference type="NCBI Taxonomy" id="1411022"/>
    <lineage>
        <taxon>Bacteria</taxon>
        <taxon>Pseudomonadati</taxon>
        <taxon>Bacteroidota</taxon>
        <taxon>Bacteroidia</taxon>
        <taxon>Bacteroidales</taxon>
        <taxon>Tannerellaceae</taxon>
        <taxon>Tannerella</taxon>
    </lineage>
</organism>
<dbReference type="PATRIC" id="fig|1411022.3.peg.1481"/>
<evidence type="ECO:0000313" key="2">
    <source>
        <dbReference type="Proteomes" id="UP000034982"/>
    </source>
</evidence>
<protein>
    <recommendedName>
        <fullName evidence="3">DUF3164 family protein</fullName>
    </recommendedName>
</protein>
<dbReference type="InterPro" id="IPR021505">
    <property type="entry name" value="Phage_B3_Orf6"/>
</dbReference>
<dbReference type="Pfam" id="PF11363">
    <property type="entry name" value="DUF3164"/>
    <property type="match status" value="1"/>
</dbReference>
<evidence type="ECO:0000313" key="1">
    <source>
        <dbReference type="EMBL" id="ETK06518.1"/>
    </source>
</evidence>
<accession>W2CHK6</accession>
<name>W2CHK6_9BACT</name>
<sequence length="210" mass="23414">MTAQERQEYEAFKLAKEKKAAEAKRKSDREAYTALVDETIAAVMPGLTNISEAIAQKKTAAAEAFRGALEMKAELFGVKDDQQSHTFTNSEGTMRITIGHYMLDNYRDTVNEGIAMVKTYIESQARDDASRALVKAILRLLSRDEAGNLKASRVLQLQKMAEETGDERFIEGVRIIQESYQPTPSKDYIRAAVRDESGAWVAVPLSMTDV</sequence>
<reference evidence="1 2" key="1">
    <citation type="submission" date="2013-11" db="EMBL/GenBank/DDBJ databases">
        <title>Single cell genomics of uncultured Tannerella BU063 (oral taxon 286).</title>
        <authorList>
            <person name="Beall C.J."/>
            <person name="Campbell A.G."/>
            <person name="Griffen A.L."/>
            <person name="Podar M."/>
            <person name="Leys E.J."/>
        </authorList>
    </citation>
    <scope>NUCLEOTIDE SEQUENCE [LARGE SCALE GENOMIC DNA]</scope>
    <source>
        <strain evidence="1">Cell 1/3</strain>
    </source>
</reference>
<dbReference type="AlphaFoldDB" id="W2CHK6"/>
<comment type="caution">
    <text evidence="1">The sequence shown here is derived from an EMBL/GenBank/DDBJ whole genome shotgun (WGS) entry which is preliminary data.</text>
</comment>
<dbReference type="EMBL" id="AYYE01001171">
    <property type="protein sequence ID" value="ETK06518.1"/>
    <property type="molecule type" value="Genomic_DNA"/>
</dbReference>
<proteinExistence type="predicted"/>
<dbReference type="Proteomes" id="UP000034982">
    <property type="component" value="Unassembled WGS sequence"/>
</dbReference>
<gene>
    <name evidence="1" type="ORF">T230_12060</name>
</gene>